<reference evidence="1 2" key="1">
    <citation type="journal article" date="2018" name="Front. Plant Sci.">
        <title>Red Clover (Trifolium pratense) and Zigzag Clover (T. medium) - A Picture of Genomic Similarities and Differences.</title>
        <authorList>
            <person name="Dluhosova J."/>
            <person name="Istvanek J."/>
            <person name="Nedelnik J."/>
            <person name="Repkova J."/>
        </authorList>
    </citation>
    <scope>NUCLEOTIDE SEQUENCE [LARGE SCALE GENOMIC DNA]</scope>
    <source>
        <strain evidence="2">cv. 10/8</strain>
        <tissue evidence="1">Leaf</tissue>
    </source>
</reference>
<dbReference type="EMBL" id="LXQA010124682">
    <property type="protein sequence ID" value="MCI21405.1"/>
    <property type="molecule type" value="Genomic_DNA"/>
</dbReference>
<comment type="caution">
    <text evidence="1">The sequence shown here is derived from an EMBL/GenBank/DDBJ whole genome shotgun (WGS) entry which is preliminary data.</text>
</comment>
<evidence type="ECO:0000313" key="2">
    <source>
        <dbReference type="Proteomes" id="UP000265520"/>
    </source>
</evidence>
<protein>
    <submittedName>
        <fullName evidence="1">Uncharacterized protein</fullName>
    </submittedName>
</protein>
<proteinExistence type="predicted"/>
<organism evidence="1 2">
    <name type="scientific">Trifolium medium</name>
    <dbReference type="NCBI Taxonomy" id="97028"/>
    <lineage>
        <taxon>Eukaryota</taxon>
        <taxon>Viridiplantae</taxon>
        <taxon>Streptophyta</taxon>
        <taxon>Embryophyta</taxon>
        <taxon>Tracheophyta</taxon>
        <taxon>Spermatophyta</taxon>
        <taxon>Magnoliopsida</taxon>
        <taxon>eudicotyledons</taxon>
        <taxon>Gunneridae</taxon>
        <taxon>Pentapetalae</taxon>
        <taxon>rosids</taxon>
        <taxon>fabids</taxon>
        <taxon>Fabales</taxon>
        <taxon>Fabaceae</taxon>
        <taxon>Papilionoideae</taxon>
        <taxon>50 kb inversion clade</taxon>
        <taxon>NPAAA clade</taxon>
        <taxon>Hologalegina</taxon>
        <taxon>IRL clade</taxon>
        <taxon>Trifolieae</taxon>
        <taxon>Trifolium</taxon>
    </lineage>
</organism>
<accession>A0A392QDQ9</accession>
<name>A0A392QDQ9_9FABA</name>
<evidence type="ECO:0000313" key="1">
    <source>
        <dbReference type="EMBL" id="MCI21405.1"/>
    </source>
</evidence>
<dbReference type="Proteomes" id="UP000265520">
    <property type="component" value="Unassembled WGS sequence"/>
</dbReference>
<keyword evidence="2" id="KW-1185">Reference proteome</keyword>
<sequence>MLKFVNGGVGDKFVGELGALLAELAIDTTTTIGVAIGQTLQEFNHVEACLIAKKNSIQHVVEAVEYGKPKICNMMVQ</sequence>
<dbReference type="AlphaFoldDB" id="A0A392QDQ9"/>